<reference evidence="2 3" key="1">
    <citation type="submission" date="2016-10" db="EMBL/GenBank/DDBJ databases">
        <authorList>
            <person name="de Groot N.N."/>
        </authorList>
    </citation>
    <scope>NUCLEOTIDE SEQUENCE [LARGE SCALE GENOMIC DNA]</scope>
    <source>
        <strain evidence="2 3">DSM 24015</strain>
    </source>
</reference>
<name>A0A1G7AGT0_9FLAO</name>
<dbReference type="RefSeq" id="WP_092736053.1">
    <property type="nucleotide sequence ID" value="NZ_FNAS01000003.1"/>
</dbReference>
<protein>
    <submittedName>
        <fullName evidence="2">Haem-binding domain-containing protein</fullName>
    </submittedName>
</protein>
<sequence length="152" mass="17539">MKKFFRILIGVFAGLVLIQLIPVDRDNPPVNEKDNFVTIYKTPPQMVSILRNACYDCHSNETVYPWYAYVAPVSWSIKHHVNKGREHLNFSTWGSANAYLKKSALEHSIEELQELGMPPIGYISQHPKANLTTQQRKLLEDYFRTLLDQGAY</sequence>
<proteinExistence type="predicted"/>
<dbReference type="Proteomes" id="UP000198517">
    <property type="component" value="Unassembled WGS sequence"/>
</dbReference>
<dbReference type="AlphaFoldDB" id="A0A1G7AGT0"/>
<keyword evidence="3" id="KW-1185">Reference proteome</keyword>
<dbReference type="InterPro" id="IPR025992">
    <property type="entry name" value="Haem-bd"/>
</dbReference>
<evidence type="ECO:0000313" key="3">
    <source>
        <dbReference type="Proteomes" id="UP000198517"/>
    </source>
</evidence>
<dbReference type="Pfam" id="PF14376">
    <property type="entry name" value="Haem_bd"/>
    <property type="match status" value="1"/>
</dbReference>
<gene>
    <name evidence="2" type="ORF">SAMN05421544_103141</name>
</gene>
<evidence type="ECO:0000313" key="2">
    <source>
        <dbReference type="EMBL" id="SDE13096.1"/>
    </source>
</evidence>
<dbReference type="EMBL" id="FNAS01000003">
    <property type="protein sequence ID" value="SDE13096.1"/>
    <property type="molecule type" value="Genomic_DNA"/>
</dbReference>
<evidence type="ECO:0000259" key="1">
    <source>
        <dbReference type="SMART" id="SM01235"/>
    </source>
</evidence>
<dbReference type="SMART" id="SM01235">
    <property type="entry name" value="Haem_bd"/>
    <property type="match status" value="1"/>
</dbReference>
<organism evidence="2 3">
    <name type="scientific">Riemerella columbipharyngis</name>
    <dbReference type="NCBI Taxonomy" id="1071918"/>
    <lineage>
        <taxon>Bacteria</taxon>
        <taxon>Pseudomonadati</taxon>
        <taxon>Bacteroidota</taxon>
        <taxon>Flavobacteriia</taxon>
        <taxon>Flavobacteriales</taxon>
        <taxon>Weeksellaceae</taxon>
        <taxon>Riemerella</taxon>
    </lineage>
</organism>
<dbReference type="STRING" id="1071918.SAMN05421544_103141"/>
<feature type="domain" description="Haem-binding" evidence="1">
    <location>
        <begin position="12"/>
        <end position="147"/>
    </location>
</feature>
<accession>A0A1G7AGT0</accession>
<dbReference type="OrthoDB" id="196738at2"/>